<evidence type="ECO:0000256" key="1">
    <source>
        <dbReference type="SAM" id="MobiDB-lite"/>
    </source>
</evidence>
<dbReference type="AlphaFoldDB" id="A0A6A5YGC5"/>
<accession>A0A6A5YGC5</accession>
<protein>
    <submittedName>
        <fullName evidence="2">Uncharacterized protein</fullName>
    </submittedName>
</protein>
<gene>
    <name evidence="2" type="ORF">BDV96DRAFT_376447</name>
</gene>
<dbReference type="Proteomes" id="UP000799770">
    <property type="component" value="Unassembled WGS sequence"/>
</dbReference>
<evidence type="ECO:0000313" key="2">
    <source>
        <dbReference type="EMBL" id="KAF2105367.1"/>
    </source>
</evidence>
<evidence type="ECO:0000313" key="3">
    <source>
        <dbReference type="Proteomes" id="UP000799770"/>
    </source>
</evidence>
<dbReference type="EMBL" id="ML977383">
    <property type="protein sequence ID" value="KAF2105367.1"/>
    <property type="molecule type" value="Genomic_DNA"/>
</dbReference>
<organism evidence="2 3">
    <name type="scientific">Lophiotrema nucula</name>
    <dbReference type="NCBI Taxonomy" id="690887"/>
    <lineage>
        <taxon>Eukaryota</taxon>
        <taxon>Fungi</taxon>
        <taxon>Dikarya</taxon>
        <taxon>Ascomycota</taxon>
        <taxon>Pezizomycotina</taxon>
        <taxon>Dothideomycetes</taxon>
        <taxon>Pleosporomycetidae</taxon>
        <taxon>Pleosporales</taxon>
        <taxon>Lophiotremataceae</taxon>
        <taxon>Lophiotrema</taxon>
    </lineage>
</organism>
<proteinExistence type="predicted"/>
<sequence>MHEPTNLEMTRLLRSSRKHPRSEREDSQDADEDAMRGLFYNFERSDVARAILPPTLGPERCLHKIETTCHLTQVHVCCACADKRPRGAAYAKYVDGVGDTVIGSRVYGYCPGCKVHWEEQCKRRDSFDLADIPVSLSPSRVVIINSSAHHSLKLVVSDDLTIGALRLEMARLLSCEASEIILESEGLVLCADSSRFGTDEVSSRMKVIYCRQRFNLGARNHYMEDILENEGDLGVLREDAQSKRRRLK</sequence>
<dbReference type="OrthoDB" id="3799362at2759"/>
<name>A0A6A5YGC5_9PLEO</name>
<keyword evidence="3" id="KW-1185">Reference proteome</keyword>
<reference evidence="2" key="1">
    <citation type="journal article" date="2020" name="Stud. Mycol.">
        <title>101 Dothideomycetes genomes: a test case for predicting lifestyles and emergence of pathogens.</title>
        <authorList>
            <person name="Haridas S."/>
            <person name="Albert R."/>
            <person name="Binder M."/>
            <person name="Bloem J."/>
            <person name="Labutti K."/>
            <person name="Salamov A."/>
            <person name="Andreopoulos B."/>
            <person name="Baker S."/>
            <person name="Barry K."/>
            <person name="Bills G."/>
            <person name="Bluhm B."/>
            <person name="Cannon C."/>
            <person name="Castanera R."/>
            <person name="Culley D."/>
            <person name="Daum C."/>
            <person name="Ezra D."/>
            <person name="Gonzalez J."/>
            <person name="Henrissat B."/>
            <person name="Kuo A."/>
            <person name="Liang C."/>
            <person name="Lipzen A."/>
            <person name="Lutzoni F."/>
            <person name="Magnuson J."/>
            <person name="Mondo S."/>
            <person name="Nolan M."/>
            <person name="Ohm R."/>
            <person name="Pangilinan J."/>
            <person name="Park H.-J."/>
            <person name="Ramirez L."/>
            <person name="Alfaro M."/>
            <person name="Sun H."/>
            <person name="Tritt A."/>
            <person name="Yoshinaga Y."/>
            <person name="Zwiers L.-H."/>
            <person name="Turgeon B."/>
            <person name="Goodwin S."/>
            <person name="Spatafora J."/>
            <person name="Crous P."/>
            <person name="Grigoriev I."/>
        </authorList>
    </citation>
    <scope>NUCLEOTIDE SEQUENCE</scope>
    <source>
        <strain evidence="2">CBS 627.86</strain>
    </source>
</reference>
<feature type="region of interest" description="Disordered" evidence="1">
    <location>
        <begin position="1"/>
        <end position="31"/>
    </location>
</feature>